<dbReference type="PROSITE" id="PS00723">
    <property type="entry name" value="POLYPRENYL_SYNTHASE_1"/>
    <property type="match status" value="1"/>
</dbReference>
<dbReference type="PANTHER" id="PTHR12001">
    <property type="entry name" value="GERANYLGERANYL PYROPHOSPHATE SYNTHASE"/>
    <property type="match status" value="1"/>
</dbReference>
<keyword evidence="5" id="KW-0460">Magnesium</keyword>
<dbReference type="Gene3D" id="1.10.600.10">
    <property type="entry name" value="Farnesyl Diphosphate Synthase"/>
    <property type="match status" value="1"/>
</dbReference>
<dbReference type="SFLD" id="SFLDS00005">
    <property type="entry name" value="Isoprenoid_Synthase_Type_I"/>
    <property type="match status" value="1"/>
</dbReference>
<evidence type="ECO:0000256" key="3">
    <source>
        <dbReference type="ARBA" id="ARBA00022679"/>
    </source>
</evidence>
<dbReference type="Pfam" id="PF00348">
    <property type="entry name" value="polyprenyl_synt"/>
    <property type="match status" value="1"/>
</dbReference>
<dbReference type="GO" id="GO:0004659">
    <property type="term" value="F:prenyltransferase activity"/>
    <property type="evidence" value="ECO:0007669"/>
    <property type="project" value="InterPro"/>
</dbReference>
<gene>
    <name evidence="7" type="ORF">IAB03_07225</name>
</gene>
<accession>A0A9D1M8C3</accession>
<comment type="similarity">
    <text evidence="2 6">Belongs to the FPP/GGPP synthase family.</text>
</comment>
<dbReference type="PANTHER" id="PTHR12001:SF69">
    <property type="entry name" value="ALL TRANS-POLYPRENYL-DIPHOSPHATE SYNTHASE PDSS1"/>
    <property type="match status" value="1"/>
</dbReference>
<dbReference type="GO" id="GO:0008299">
    <property type="term" value="P:isoprenoid biosynthetic process"/>
    <property type="evidence" value="ECO:0007669"/>
    <property type="project" value="InterPro"/>
</dbReference>
<keyword evidence="4" id="KW-0479">Metal-binding</keyword>
<dbReference type="InterPro" id="IPR000092">
    <property type="entry name" value="Polyprenyl_synt"/>
</dbReference>
<comment type="caution">
    <text evidence="7">The sequence shown here is derived from an EMBL/GenBank/DDBJ whole genome shotgun (WGS) entry which is preliminary data.</text>
</comment>
<evidence type="ECO:0000256" key="1">
    <source>
        <dbReference type="ARBA" id="ARBA00001946"/>
    </source>
</evidence>
<name>A0A9D1M8C3_9BACT</name>
<dbReference type="EMBL" id="DVNA01000161">
    <property type="protein sequence ID" value="HIU55576.1"/>
    <property type="molecule type" value="Genomic_DNA"/>
</dbReference>
<evidence type="ECO:0000256" key="2">
    <source>
        <dbReference type="ARBA" id="ARBA00006706"/>
    </source>
</evidence>
<comment type="cofactor">
    <cofactor evidence="1">
        <name>Mg(2+)</name>
        <dbReference type="ChEBI" id="CHEBI:18420"/>
    </cofactor>
</comment>
<evidence type="ECO:0000256" key="6">
    <source>
        <dbReference type="RuleBase" id="RU004466"/>
    </source>
</evidence>
<dbReference type="AlphaFoldDB" id="A0A9D1M8C3"/>
<sequence length="324" mass="36720">MDILAEIKQPIRQELDLLNRALAQELASTNQLLNSVVDYYLSTKGKQMRPILVLLAARLFGEIRKETIDAALSIELLHNASLIHDDVVDATFQRRGKESVNAIWDNRIAVLVGDFFVSTALKCSLSTNDIEIVSTLSQLGRDLAWGEIEQLDNARRKILSEEAYFEVINKKTASLFVACMKVGARSSGKSDERIKHILSFGEKLGMCFQIKDDIFDYFNDPAIGKPTGNDIREGKVTLPLIYALSQTDDATRKHYTDLLEKIHLTNDEIHSLIEFAKANGGIEYAEKVMYRFRDEALQTIEIFKESPAYLSLKNILQYTIERKK</sequence>
<evidence type="ECO:0000313" key="8">
    <source>
        <dbReference type="Proteomes" id="UP000824112"/>
    </source>
</evidence>
<keyword evidence="3 6" id="KW-0808">Transferase</keyword>
<organism evidence="7 8">
    <name type="scientific">Candidatus Gallibacteroides avistercoris</name>
    <dbReference type="NCBI Taxonomy" id="2840833"/>
    <lineage>
        <taxon>Bacteria</taxon>
        <taxon>Pseudomonadati</taxon>
        <taxon>Bacteroidota</taxon>
        <taxon>Bacteroidia</taxon>
        <taxon>Bacteroidales</taxon>
        <taxon>Bacteroidaceae</taxon>
        <taxon>Bacteroidaceae incertae sedis</taxon>
        <taxon>Candidatus Gallibacteroides</taxon>
    </lineage>
</organism>
<dbReference type="Proteomes" id="UP000824112">
    <property type="component" value="Unassembled WGS sequence"/>
</dbReference>
<dbReference type="PROSITE" id="PS00444">
    <property type="entry name" value="POLYPRENYL_SYNTHASE_2"/>
    <property type="match status" value="1"/>
</dbReference>
<evidence type="ECO:0000256" key="4">
    <source>
        <dbReference type="ARBA" id="ARBA00022723"/>
    </source>
</evidence>
<proteinExistence type="inferred from homology"/>
<dbReference type="CDD" id="cd00685">
    <property type="entry name" value="Trans_IPPS_HT"/>
    <property type="match status" value="1"/>
</dbReference>
<dbReference type="SUPFAM" id="SSF48576">
    <property type="entry name" value="Terpenoid synthases"/>
    <property type="match status" value="1"/>
</dbReference>
<protein>
    <submittedName>
        <fullName evidence="7">Polyprenyl synthetase family protein</fullName>
    </submittedName>
</protein>
<reference evidence="7" key="1">
    <citation type="submission" date="2020-10" db="EMBL/GenBank/DDBJ databases">
        <authorList>
            <person name="Gilroy R."/>
        </authorList>
    </citation>
    <scope>NUCLEOTIDE SEQUENCE</scope>
    <source>
        <strain evidence="7">CHK158-818</strain>
    </source>
</reference>
<dbReference type="InterPro" id="IPR033749">
    <property type="entry name" value="Polyprenyl_synt_CS"/>
</dbReference>
<dbReference type="InterPro" id="IPR008949">
    <property type="entry name" value="Isoprenoid_synthase_dom_sf"/>
</dbReference>
<evidence type="ECO:0000256" key="5">
    <source>
        <dbReference type="ARBA" id="ARBA00022842"/>
    </source>
</evidence>
<dbReference type="GO" id="GO:0046872">
    <property type="term" value="F:metal ion binding"/>
    <property type="evidence" value="ECO:0007669"/>
    <property type="project" value="UniProtKB-KW"/>
</dbReference>
<evidence type="ECO:0000313" key="7">
    <source>
        <dbReference type="EMBL" id="HIU55576.1"/>
    </source>
</evidence>
<reference evidence="7" key="2">
    <citation type="journal article" date="2021" name="PeerJ">
        <title>Extensive microbial diversity within the chicken gut microbiome revealed by metagenomics and culture.</title>
        <authorList>
            <person name="Gilroy R."/>
            <person name="Ravi A."/>
            <person name="Getino M."/>
            <person name="Pursley I."/>
            <person name="Horton D.L."/>
            <person name="Alikhan N.F."/>
            <person name="Baker D."/>
            <person name="Gharbi K."/>
            <person name="Hall N."/>
            <person name="Watson M."/>
            <person name="Adriaenssens E.M."/>
            <person name="Foster-Nyarko E."/>
            <person name="Jarju S."/>
            <person name="Secka A."/>
            <person name="Antonio M."/>
            <person name="Oren A."/>
            <person name="Chaudhuri R.R."/>
            <person name="La Ragione R."/>
            <person name="Hildebrand F."/>
            <person name="Pallen M.J."/>
        </authorList>
    </citation>
    <scope>NUCLEOTIDE SEQUENCE</scope>
    <source>
        <strain evidence="7">CHK158-818</strain>
    </source>
</reference>